<evidence type="ECO:0000313" key="3">
    <source>
        <dbReference type="EMBL" id="APH72033.1"/>
    </source>
</evidence>
<sequence>MPRKTASAFVSAVALAACCLAAPALATEEAMAGDIAPVEVEVRGLSPDDLLNIRATASPTGLVLTRIPNGSLLQRLDCADFRGYEWCRVEIDHPEHLIGWTPARYLRAGVADATEEDDAAKVPPPEKFDRSQIVAGILPDPLPSIGLDTGEESAGTEIRTVLLSPAPGSGVDPMLAFDEERESRKIDATAPAFALAMAARNAPFAAEVFTPDDAEAATYEAPADASSLIPIPTPRPLIEGEERVAEAATEATDIAMLDTENPVAEVEAGLPAPTAEIPAEPEPAELPEEKVADTPAPAAADMPAPAVAEVPEPEPANPHAQAATESPAPTMEDVPEQPVAGIEEPAEMPASEAVTVPQHEMAALEPKEESRGIVDAALAVLFSRKETPAAAAEKEEPAAPAAVITPARAAASEPSREPPAATLDPVVVAQTTTPQRSQDATIEIPCARYVGQPMTRCDASVARGENGDAEVTVLWPDGGSRVIRFRSGKPDGSNTLQEFRFTREADLNMIRIGVGERFEILDAIPLGR</sequence>
<keyword evidence="2" id="KW-0732">Signal</keyword>
<dbReference type="PROSITE" id="PS51257">
    <property type="entry name" value="PROKAR_LIPOPROTEIN"/>
    <property type="match status" value="1"/>
</dbReference>
<proteinExistence type="predicted"/>
<dbReference type="RefSeq" id="WP_072604464.1">
    <property type="nucleotide sequence ID" value="NZ_CP018171.1"/>
</dbReference>
<dbReference type="AlphaFoldDB" id="A0A1L3SRI3"/>
<evidence type="ECO:0008006" key="5">
    <source>
        <dbReference type="Google" id="ProtNLM"/>
    </source>
</evidence>
<name>A0A1L3SRI3_9HYPH</name>
<reference evidence="4" key="1">
    <citation type="submission" date="2016-11" db="EMBL/GenBank/DDBJ databases">
        <title>Mesorhizobium oceanicum sp. nov., isolated from deep seawater in South China Sea.</title>
        <authorList>
            <person name="Fu G.-Y."/>
        </authorList>
    </citation>
    <scope>NUCLEOTIDE SEQUENCE [LARGE SCALE GENOMIC DNA]</scope>
    <source>
        <strain evidence="4">B7</strain>
    </source>
</reference>
<evidence type="ECO:0000256" key="2">
    <source>
        <dbReference type="SAM" id="SignalP"/>
    </source>
</evidence>
<dbReference type="Proteomes" id="UP000182840">
    <property type="component" value="Chromosome"/>
</dbReference>
<keyword evidence="4" id="KW-1185">Reference proteome</keyword>
<evidence type="ECO:0000313" key="4">
    <source>
        <dbReference type="Proteomes" id="UP000182840"/>
    </source>
</evidence>
<feature type="compositionally biased region" description="Low complexity" evidence="1">
    <location>
        <begin position="293"/>
        <end position="310"/>
    </location>
</feature>
<dbReference type="STRING" id="1670800.BSQ44_12165"/>
<dbReference type="EMBL" id="CP018171">
    <property type="protein sequence ID" value="APH72033.1"/>
    <property type="molecule type" value="Genomic_DNA"/>
</dbReference>
<dbReference type="OrthoDB" id="964913at2"/>
<evidence type="ECO:0000256" key="1">
    <source>
        <dbReference type="SAM" id="MobiDB-lite"/>
    </source>
</evidence>
<feature type="region of interest" description="Disordered" evidence="1">
    <location>
        <begin position="274"/>
        <end position="335"/>
    </location>
</feature>
<protein>
    <recommendedName>
        <fullName evidence="5">SH3b domain-containing protein</fullName>
    </recommendedName>
</protein>
<organism evidence="3 4">
    <name type="scientific">Aquibium oceanicum</name>
    <dbReference type="NCBI Taxonomy" id="1670800"/>
    <lineage>
        <taxon>Bacteria</taxon>
        <taxon>Pseudomonadati</taxon>
        <taxon>Pseudomonadota</taxon>
        <taxon>Alphaproteobacteria</taxon>
        <taxon>Hyphomicrobiales</taxon>
        <taxon>Phyllobacteriaceae</taxon>
        <taxon>Aquibium</taxon>
    </lineage>
</organism>
<feature type="chain" id="PRO_5012114594" description="SH3b domain-containing protein" evidence="2">
    <location>
        <begin position="27"/>
        <end position="528"/>
    </location>
</feature>
<accession>A0A1L3SRI3</accession>
<feature type="signal peptide" evidence="2">
    <location>
        <begin position="1"/>
        <end position="26"/>
    </location>
</feature>
<gene>
    <name evidence="3" type="ORF">BSQ44_12165</name>
</gene>
<dbReference type="KEGG" id="meso:BSQ44_12165"/>